<dbReference type="Gene3D" id="3.30.70.60">
    <property type="match status" value="1"/>
</dbReference>
<sequence length="322" mass="34656">MAVDEIPDAEPMAPWLARLREWLAAATANGSMQWLAASAALVAAIVGVGWQASWAPRWDALRASGAQRHALKHEATRLRARVAGAPAWQRRRETLAAEAGRLEQALLHAGQTDALLAALHRTALRHGLRLAALRTHAAASPPQPAAARDAPLARLPLALRAHGRYAQVAAWLADLAEQRGAVTLQRFSLRAAGKGEALILDAVAVAHMEAGPLPTTTADGAARRDTDRVVAGDPFTPDRLQTLATDSDALAMVGVLRDRRRRYGIVDDNGRIRHVRVGDVLGRHDGRVVRIDDDAVAWRERGDEGAGQWIDRTLRLDAGRGG</sequence>
<evidence type="ECO:0000313" key="1">
    <source>
        <dbReference type="EMBL" id="TWG83472.1"/>
    </source>
</evidence>
<organism evidence="1 2">
    <name type="scientific">Cupriavidus gilardii J11</name>
    <dbReference type="NCBI Taxonomy" id="936133"/>
    <lineage>
        <taxon>Bacteria</taxon>
        <taxon>Pseudomonadati</taxon>
        <taxon>Pseudomonadota</taxon>
        <taxon>Betaproteobacteria</taxon>
        <taxon>Burkholderiales</taxon>
        <taxon>Burkholderiaceae</taxon>
        <taxon>Cupriavidus</taxon>
    </lineage>
</organism>
<name>A0A562BE58_9BURK</name>
<dbReference type="AlphaFoldDB" id="A0A562BE58"/>
<evidence type="ECO:0000313" key="2">
    <source>
        <dbReference type="Proteomes" id="UP000318141"/>
    </source>
</evidence>
<dbReference type="InterPro" id="IPR014717">
    <property type="entry name" value="Transl_elong_EF1B/ribsomal_bS6"/>
</dbReference>
<dbReference type="Pfam" id="PF04351">
    <property type="entry name" value="PilP"/>
    <property type="match status" value="1"/>
</dbReference>
<reference evidence="1 2" key="1">
    <citation type="submission" date="2019-07" db="EMBL/GenBank/DDBJ databases">
        <title>Genome sequencing of lignin-degrading bacterial isolates.</title>
        <authorList>
            <person name="Gladden J."/>
        </authorList>
    </citation>
    <scope>NUCLEOTIDE SEQUENCE [LARGE SCALE GENOMIC DNA]</scope>
    <source>
        <strain evidence="1 2">J11</strain>
    </source>
</reference>
<dbReference type="Proteomes" id="UP000318141">
    <property type="component" value="Unassembled WGS sequence"/>
</dbReference>
<keyword evidence="2" id="KW-1185">Reference proteome</keyword>
<comment type="caution">
    <text evidence="1">The sequence shown here is derived from an EMBL/GenBank/DDBJ whole genome shotgun (WGS) entry which is preliminary data.</text>
</comment>
<protein>
    <submittedName>
        <fullName evidence="1">Tfp pilus assembly protein PilO</fullName>
    </submittedName>
</protein>
<dbReference type="GO" id="GO:0043107">
    <property type="term" value="P:type IV pilus-dependent motility"/>
    <property type="evidence" value="ECO:0007669"/>
    <property type="project" value="InterPro"/>
</dbReference>
<proteinExistence type="predicted"/>
<dbReference type="Gene3D" id="2.30.30.830">
    <property type="match status" value="1"/>
</dbReference>
<dbReference type="EMBL" id="VLJN01000024">
    <property type="protein sequence ID" value="TWG83472.1"/>
    <property type="molecule type" value="Genomic_DNA"/>
</dbReference>
<dbReference type="GO" id="GO:0043683">
    <property type="term" value="P:type IV pilus assembly"/>
    <property type="evidence" value="ECO:0007669"/>
    <property type="project" value="InterPro"/>
</dbReference>
<gene>
    <name evidence="1" type="ORF">L602_003000000450</name>
</gene>
<dbReference type="Pfam" id="PF04350">
    <property type="entry name" value="PilO"/>
    <property type="match status" value="1"/>
</dbReference>
<accession>A0A562BE58</accession>
<dbReference type="InterPro" id="IPR007446">
    <property type="entry name" value="PilP"/>
</dbReference>
<dbReference type="InterPro" id="IPR007445">
    <property type="entry name" value="PilO"/>
</dbReference>